<dbReference type="AlphaFoldDB" id="A0A9D3MR44"/>
<comment type="caution">
    <text evidence="2">The sequence shown here is derived from an EMBL/GenBank/DDBJ whole genome shotgun (WGS) entry which is preliminary data.</text>
</comment>
<dbReference type="Proteomes" id="UP001044222">
    <property type="component" value="Unassembled WGS sequence"/>
</dbReference>
<dbReference type="EMBL" id="JAFIRN010000003">
    <property type="protein sequence ID" value="KAG5852468.1"/>
    <property type="molecule type" value="Genomic_DNA"/>
</dbReference>
<evidence type="ECO:0000313" key="3">
    <source>
        <dbReference type="Proteomes" id="UP001044222"/>
    </source>
</evidence>
<gene>
    <name evidence="2" type="ORF">ANANG_G00062740</name>
</gene>
<protein>
    <submittedName>
        <fullName evidence="2">Uncharacterized protein</fullName>
    </submittedName>
</protein>
<name>A0A9D3MR44_ANGAN</name>
<feature type="compositionally biased region" description="Polar residues" evidence="1">
    <location>
        <begin position="73"/>
        <end position="88"/>
    </location>
</feature>
<feature type="region of interest" description="Disordered" evidence="1">
    <location>
        <begin position="311"/>
        <end position="431"/>
    </location>
</feature>
<reference evidence="2" key="1">
    <citation type="submission" date="2021-01" db="EMBL/GenBank/DDBJ databases">
        <title>A chromosome-scale assembly of European eel, Anguilla anguilla.</title>
        <authorList>
            <person name="Henkel C."/>
            <person name="Jong-Raadsen S.A."/>
            <person name="Dufour S."/>
            <person name="Weltzien F.-A."/>
            <person name="Palstra A.P."/>
            <person name="Pelster B."/>
            <person name="Spaink H.P."/>
            <person name="Van Den Thillart G.E."/>
            <person name="Jansen H."/>
            <person name="Zahm M."/>
            <person name="Klopp C."/>
            <person name="Cedric C."/>
            <person name="Louis A."/>
            <person name="Berthelot C."/>
            <person name="Parey E."/>
            <person name="Roest Crollius H."/>
            <person name="Montfort J."/>
            <person name="Robinson-Rechavi M."/>
            <person name="Bucao C."/>
            <person name="Bouchez O."/>
            <person name="Gislard M."/>
            <person name="Lluch J."/>
            <person name="Milhes M."/>
            <person name="Lampietro C."/>
            <person name="Lopez Roques C."/>
            <person name="Donnadieu C."/>
            <person name="Braasch I."/>
            <person name="Desvignes T."/>
            <person name="Postlethwait J."/>
            <person name="Bobe J."/>
            <person name="Guiguen Y."/>
            <person name="Dirks R."/>
        </authorList>
    </citation>
    <scope>NUCLEOTIDE SEQUENCE</scope>
    <source>
        <strain evidence="2">Tag_6206</strain>
        <tissue evidence="2">Liver</tissue>
    </source>
</reference>
<proteinExistence type="predicted"/>
<sequence>MTLNGWKRTDYDERFEMLYSSIIKQNSSWSQTAMSLTRSVRRCQDHAGRSSSRGFPAPAPESRCGQSHEAKASHTQSASLQKRTSQPWTWPDRDPGSIVISDEGTDWEASEEADGGRMTSSPIEVADAGANALWVLEDDDDDDGFQDREHEARDRDGVISLPDVEQEVLEFGGAVEEEDHGSRCSSTASGPTLSADLALQSPCPACAKLFRKMGKLKHWEKSIEYDPTSLSCDQWVLKKIWRPRNLPNRKGELWTHLGRIRKRALSSTEAGETQQPKTSCSRPHVFLHRNLLLCKRKEALRHLRPCHTRTKVDSRRGVVQVRARESRRQKKRKLCEMGPQEEGPLHAQDTSFSSGEEVAALDVSDRSDGKGRNTACRKLFSGPSVSPDPHRQRQEPQPQKTTRQDMETDARCTSLPSAARRRSKTFKASPERGALGHCPWVRDGGFRSMLAELEGNRNLVVHELDRLSVNKLRKCV</sequence>
<feature type="compositionally biased region" description="Basic and acidic residues" evidence="1">
    <location>
        <begin position="311"/>
        <end position="326"/>
    </location>
</feature>
<feature type="region of interest" description="Disordered" evidence="1">
    <location>
        <begin position="40"/>
        <end position="121"/>
    </location>
</feature>
<organism evidence="2 3">
    <name type="scientific">Anguilla anguilla</name>
    <name type="common">European freshwater eel</name>
    <name type="synonym">Muraena anguilla</name>
    <dbReference type="NCBI Taxonomy" id="7936"/>
    <lineage>
        <taxon>Eukaryota</taxon>
        <taxon>Metazoa</taxon>
        <taxon>Chordata</taxon>
        <taxon>Craniata</taxon>
        <taxon>Vertebrata</taxon>
        <taxon>Euteleostomi</taxon>
        <taxon>Actinopterygii</taxon>
        <taxon>Neopterygii</taxon>
        <taxon>Teleostei</taxon>
        <taxon>Anguilliformes</taxon>
        <taxon>Anguillidae</taxon>
        <taxon>Anguilla</taxon>
    </lineage>
</organism>
<feature type="compositionally biased region" description="Acidic residues" evidence="1">
    <location>
        <begin position="103"/>
        <end position="113"/>
    </location>
</feature>
<accession>A0A9D3MR44</accession>
<evidence type="ECO:0000256" key="1">
    <source>
        <dbReference type="SAM" id="MobiDB-lite"/>
    </source>
</evidence>
<evidence type="ECO:0000313" key="2">
    <source>
        <dbReference type="EMBL" id="KAG5852468.1"/>
    </source>
</evidence>
<keyword evidence="3" id="KW-1185">Reference proteome</keyword>